<organism evidence="2 3">
    <name type="scientific">Vogesella aquatica</name>
    <dbReference type="NCBI Taxonomy" id="2984206"/>
    <lineage>
        <taxon>Bacteria</taxon>
        <taxon>Pseudomonadati</taxon>
        <taxon>Pseudomonadota</taxon>
        <taxon>Betaproteobacteria</taxon>
        <taxon>Neisseriales</taxon>
        <taxon>Chromobacteriaceae</taxon>
        <taxon>Vogesella</taxon>
    </lineage>
</organism>
<evidence type="ECO:0000256" key="1">
    <source>
        <dbReference type="SAM" id="Phobius"/>
    </source>
</evidence>
<feature type="transmembrane region" description="Helical" evidence="1">
    <location>
        <begin position="86"/>
        <end position="110"/>
    </location>
</feature>
<reference evidence="2 3" key="1">
    <citation type="submission" date="2023-01" db="EMBL/GenBank/DDBJ databases">
        <title>Novel species of the genus Vogesella isolated from rivers.</title>
        <authorList>
            <person name="Lu H."/>
        </authorList>
    </citation>
    <scope>NUCLEOTIDE SEQUENCE [LARGE SCALE GENOMIC DNA]</scope>
    <source>
        <strain evidence="2 3">DC21W</strain>
    </source>
</reference>
<sequence length="158" mass="17914">MWNDYALARALHVLAIVMWVGGVGFVTTVLIPAIRRRFPADQQYAMFEDVEHRFGAQARFWVLLALASAGWMLHSTDSWARLRDTGWLHLMIAAWLPFFLMLFVLEPFIVHRWLKQRAQRDPAGTMARVQWLHVALLGLSLAAVLAGVVGAHGGWRLA</sequence>
<proteinExistence type="predicted"/>
<dbReference type="Proteomes" id="UP001219956">
    <property type="component" value="Unassembled WGS sequence"/>
</dbReference>
<keyword evidence="1" id="KW-1133">Transmembrane helix</keyword>
<feature type="transmembrane region" description="Helical" evidence="1">
    <location>
        <begin position="54"/>
        <end position="74"/>
    </location>
</feature>
<feature type="transmembrane region" description="Helical" evidence="1">
    <location>
        <begin position="131"/>
        <end position="155"/>
    </location>
</feature>
<comment type="caution">
    <text evidence="2">The sequence shown here is derived from an EMBL/GenBank/DDBJ whole genome shotgun (WGS) entry which is preliminary data.</text>
</comment>
<evidence type="ECO:0000313" key="2">
    <source>
        <dbReference type="EMBL" id="MDC7716388.1"/>
    </source>
</evidence>
<keyword evidence="3" id="KW-1185">Reference proteome</keyword>
<evidence type="ECO:0008006" key="4">
    <source>
        <dbReference type="Google" id="ProtNLM"/>
    </source>
</evidence>
<accession>A0ABT5IW28</accession>
<name>A0ABT5IW28_9NEIS</name>
<dbReference type="EMBL" id="JAQQLF010000004">
    <property type="protein sequence ID" value="MDC7716388.1"/>
    <property type="molecule type" value="Genomic_DNA"/>
</dbReference>
<gene>
    <name evidence="2" type="ORF">PQU95_04010</name>
</gene>
<feature type="transmembrane region" description="Helical" evidence="1">
    <location>
        <begin position="12"/>
        <end position="34"/>
    </location>
</feature>
<dbReference type="RefSeq" id="WP_272750797.1">
    <property type="nucleotide sequence ID" value="NZ_JAQQLF010000004.1"/>
</dbReference>
<keyword evidence="1" id="KW-0472">Membrane</keyword>
<evidence type="ECO:0000313" key="3">
    <source>
        <dbReference type="Proteomes" id="UP001219956"/>
    </source>
</evidence>
<protein>
    <recommendedName>
        <fullName evidence="4">Copper resistance protein D domain-containing protein</fullName>
    </recommendedName>
</protein>
<keyword evidence="1" id="KW-0812">Transmembrane</keyword>